<dbReference type="RefSeq" id="XP_003869772.1">
    <property type="nucleotide sequence ID" value="XM_003869723.1"/>
</dbReference>
<evidence type="ECO:0000259" key="11">
    <source>
        <dbReference type="Pfam" id="PF00291"/>
    </source>
</evidence>
<dbReference type="GO" id="GO:0004794">
    <property type="term" value="F:threonine deaminase activity"/>
    <property type="evidence" value="ECO:0007669"/>
    <property type="project" value="TreeGrafter"/>
</dbReference>
<keyword evidence="8" id="KW-0663">Pyridoxal phosphate</keyword>
<dbReference type="FunFam" id="3.40.50.1100:FF:000040">
    <property type="entry name" value="L-serine dehydratase, putative"/>
    <property type="match status" value="1"/>
</dbReference>
<evidence type="ECO:0000256" key="3">
    <source>
        <dbReference type="ARBA" id="ARBA00004742"/>
    </source>
</evidence>
<dbReference type="AlphaFoldDB" id="H8X6M8"/>
<dbReference type="OrthoDB" id="7773036at2759"/>
<dbReference type="InterPro" id="IPR050147">
    <property type="entry name" value="Ser/Thr_Dehydratase"/>
</dbReference>
<dbReference type="Proteomes" id="UP000005018">
    <property type="component" value="Chromosome 5"/>
</dbReference>
<dbReference type="Gene3D" id="3.40.50.1100">
    <property type="match status" value="2"/>
</dbReference>
<gene>
    <name evidence="12" type="ORF">CORT_0E00490</name>
</gene>
<dbReference type="GO" id="GO:0006094">
    <property type="term" value="P:gluconeogenesis"/>
    <property type="evidence" value="ECO:0007669"/>
    <property type="project" value="UniProtKB-KW"/>
</dbReference>
<name>H8X6M8_CANO9</name>
<dbReference type="GO" id="GO:0005737">
    <property type="term" value="C:cytoplasm"/>
    <property type="evidence" value="ECO:0007669"/>
    <property type="project" value="UniProtKB-SubCell"/>
</dbReference>
<dbReference type="GO" id="GO:0006565">
    <property type="term" value="P:L-serine catabolic process"/>
    <property type="evidence" value="ECO:0007669"/>
    <property type="project" value="TreeGrafter"/>
</dbReference>
<dbReference type="KEGG" id="cot:CORT_0E00490"/>
<dbReference type="GO" id="GO:0009097">
    <property type="term" value="P:isoleucine biosynthetic process"/>
    <property type="evidence" value="ECO:0007669"/>
    <property type="project" value="TreeGrafter"/>
</dbReference>
<comment type="subcellular location">
    <subcellularLocation>
        <location evidence="2">Cytoplasm</location>
    </subcellularLocation>
</comment>
<dbReference type="GO" id="GO:0003941">
    <property type="term" value="F:L-serine ammonia-lyase activity"/>
    <property type="evidence" value="ECO:0007669"/>
    <property type="project" value="UniProtKB-EC"/>
</dbReference>
<dbReference type="GO" id="GO:0030170">
    <property type="term" value="F:pyridoxal phosphate binding"/>
    <property type="evidence" value="ECO:0007669"/>
    <property type="project" value="InterPro"/>
</dbReference>
<evidence type="ECO:0000256" key="10">
    <source>
        <dbReference type="ARBA" id="ARBA00049406"/>
    </source>
</evidence>
<comment type="catalytic activity">
    <reaction evidence="10">
        <text>L-serine = pyruvate + NH4(+)</text>
        <dbReference type="Rhea" id="RHEA:19169"/>
        <dbReference type="ChEBI" id="CHEBI:15361"/>
        <dbReference type="ChEBI" id="CHEBI:28938"/>
        <dbReference type="ChEBI" id="CHEBI:33384"/>
        <dbReference type="EC" id="4.3.1.17"/>
    </reaction>
</comment>
<dbReference type="SUPFAM" id="SSF53686">
    <property type="entry name" value="Tryptophan synthase beta subunit-like PLP-dependent enzymes"/>
    <property type="match status" value="1"/>
</dbReference>
<dbReference type="InterPro" id="IPR001926">
    <property type="entry name" value="TrpB-like_PALP"/>
</dbReference>
<sequence length="332" mass="36243">MNLPSVKTSFVEATNQLDNPPCRIFFKNELEQPSGSFKLRGIGYLVATRIQEAKELGKNKIIVFSSSGGNAGLAAAFAARYYDVKCTVVLPEATKRGVVEKLGGLGAKTILHGAHWGEADAYLRDVVIKSIKDDEYAVYCHPFDDPVVWKGHSQIINEILEEQQLLNFDKVKGVVCSVGGGGLYNGIVEGVRPYGIPVLAMETAQAPTFNETIKADKIIHLKTVKTIASSLGSPYLAANSFENYKTHPTYLGLVDDLDAVQGTIDLYDRFNYIVEPACGASVATVFRKKDLLLKFGNLKPDDIVIIIVCGGAGINEEIMESYRELTSSQKED</sequence>
<evidence type="ECO:0000256" key="1">
    <source>
        <dbReference type="ARBA" id="ARBA00001933"/>
    </source>
</evidence>
<keyword evidence="6" id="KW-0312">Gluconeogenesis</keyword>
<dbReference type="Pfam" id="PF00291">
    <property type="entry name" value="PALP"/>
    <property type="match status" value="1"/>
</dbReference>
<evidence type="ECO:0000313" key="13">
    <source>
        <dbReference type="Proteomes" id="UP000005018"/>
    </source>
</evidence>
<comment type="similarity">
    <text evidence="4">Belongs to the serine/threonine dehydratase family.</text>
</comment>
<proteinExistence type="inferred from homology"/>
<evidence type="ECO:0000256" key="6">
    <source>
        <dbReference type="ARBA" id="ARBA00022432"/>
    </source>
</evidence>
<evidence type="ECO:0000256" key="9">
    <source>
        <dbReference type="ARBA" id="ARBA00023239"/>
    </source>
</evidence>
<evidence type="ECO:0000256" key="4">
    <source>
        <dbReference type="ARBA" id="ARBA00010869"/>
    </source>
</evidence>
<evidence type="ECO:0000256" key="7">
    <source>
        <dbReference type="ARBA" id="ARBA00022490"/>
    </source>
</evidence>
<dbReference type="HOGENOM" id="CLU_021152_3_1_1"/>
<comment type="pathway">
    <text evidence="3">Carbohydrate biosynthesis; gluconeogenesis.</text>
</comment>
<dbReference type="InterPro" id="IPR000634">
    <property type="entry name" value="Ser/Thr_deHydtase_PyrdxlP-BS"/>
</dbReference>
<dbReference type="GO" id="GO:0006567">
    <property type="term" value="P:L-threonine catabolic process"/>
    <property type="evidence" value="ECO:0007669"/>
    <property type="project" value="TreeGrafter"/>
</dbReference>
<dbReference type="InterPro" id="IPR036052">
    <property type="entry name" value="TrpB-like_PALP_sf"/>
</dbReference>
<organism evidence="12 13">
    <name type="scientific">Candida orthopsilosis (strain 90-125)</name>
    <name type="common">Yeast</name>
    <dbReference type="NCBI Taxonomy" id="1136231"/>
    <lineage>
        <taxon>Eukaryota</taxon>
        <taxon>Fungi</taxon>
        <taxon>Dikarya</taxon>
        <taxon>Ascomycota</taxon>
        <taxon>Saccharomycotina</taxon>
        <taxon>Pichiomycetes</taxon>
        <taxon>Debaryomycetaceae</taxon>
        <taxon>Candida/Lodderomyces clade</taxon>
        <taxon>Candida</taxon>
    </lineage>
</organism>
<reference evidence="12 13" key="1">
    <citation type="journal article" date="2012" name="PLoS ONE">
        <title>Sequence and analysis of the genome of the pathogenic yeast Candida orthopsilosis.</title>
        <authorList>
            <person name="Riccombeni A."/>
            <person name="Vidanes G."/>
            <person name="Proux-Wera E."/>
            <person name="Wolfe K.H."/>
            <person name="Butler G."/>
        </authorList>
    </citation>
    <scope>NUCLEOTIDE SEQUENCE [LARGE SCALE GENOMIC DNA]</scope>
    <source>
        <strain evidence="12 13">Co 90-125</strain>
    </source>
</reference>
<dbReference type="eggNOG" id="KOG1250">
    <property type="taxonomic scope" value="Eukaryota"/>
</dbReference>
<dbReference type="EC" id="4.3.1.17" evidence="5"/>
<evidence type="ECO:0000256" key="2">
    <source>
        <dbReference type="ARBA" id="ARBA00004496"/>
    </source>
</evidence>
<dbReference type="PANTHER" id="PTHR48078">
    <property type="entry name" value="THREONINE DEHYDRATASE, MITOCHONDRIAL-RELATED"/>
    <property type="match status" value="1"/>
</dbReference>
<evidence type="ECO:0000256" key="5">
    <source>
        <dbReference type="ARBA" id="ARBA00012093"/>
    </source>
</evidence>
<evidence type="ECO:0000313" key="12">
    <source>
        <dbReference type="EMBL" id="CCG23639.1"/>
    </source>
</evidence>
<comment type="cofactor">
    <cofactor evidence="1">
        <name>pyridoxal 5'-phosphate</name>
        <dbReference type="ChEBI" id="CHEBI:597326"/>
    </cofactor>
</comment>
<evidence type="ECO:0000256" key="8">
    <source>
        <dbReference type="ARBA" id="ARBA00022898"/>
    </source>
</evidence>
<dbReference type="GeneID" id="14541097"/>
<dbReference type="EMBL" id="HE681723">
    <property type="protein sequence ID" value="CCG23639.1"/>
    <property type="molecule type" value="Genomic_DNA"/>
</dbReference>
<protein>
    <recommendedName>
        <fullName evidence="5">L-serine ammonia-lyase</fullName>
        <ecNumber evidence="5">4.3.1.17</ecNumber>
    </recommendedName>
</protein>
<dbReference type="PROSITE" id="PS00165">
    <property type="entry name" value="DEHYDRATASE_SER_THR"/>
    <property type="match status" value="1"/>
</dbReference>
<keyword evidence="13" id="KW-1185">Reference proteome</keyword>
<feature type="domain" description="Tryptophan synthase beta chain-like PALP" evidence="11">
    <location>
        <begin position="7"/>
        <end position="310"/>
    </location>
</feature>
<keyword evidence="9" id="KW-0456">Lyase</keyword>
<dbReference type="PANTHER" id="PTHR48078:SF2">
    <property type="entry name" value="CATABOLIC L-SERINE_THREONINE DEHYDRATASE"/>
    <property type="match status" value="1"/>
</dbReference>
<accession>H8X6M8</accession>
<keyword evidence="7" id="KW-0963">Cytoplasm</keyword>